<dbReference type="EMBL" id="CP002426">
    <property type="protein sequence ID" value="ADX81802.1"/>
    <property type="molecule type" value="Genomic_DNA"/>
</dbReference>
<dbReference type="Proteomes" id="UP000006395">
    <property type="component" value="Chromosome"/>
</dbReference>
<name>F0NNB9_SACI0</name>
<sequence>MKIQVNGSKAGDKESGCALCGATWGDYYEEIDGEKLFFCCDVCAAEFKNMIEEIKKRTGWKKIDELSIEGNYYKGRNCVAKSEGKEYKFYVKFGDDAEIETFKEIE</sequence>
<keyword evidence="2" id="KW-1185">Reference proteome</keyword>
<evidence type="ECO:0000313" key="2">
    <source>
        <dbReference type="Proteomes" id="UP000006395"/>
    </source>
</evidence>
<dbReference type="InterPro" id="IPR021585">
    <property type="entry name" value="Ta0938"/>
</dbReference>
<dbReference type="KEGG" id="sih:SiH_0436"/>
<organism evidence="1 2">
    <name type="scientific">Saccharolobus islandicus (strain HVE10/4)</name>
    <name type="common">Sulfolobus islandicus</name>
    <dbReference type="NCBI Taxonomy" id="930943"/>
    <lineage>
        <taxon>Archaea</taxon>
        <taxon>Thermoproteota</taxon>
        <taxon>Thermoprotei</taxon>
        <taxon>Sulfolobales</taxon>
        <taxon>Sulfolobaceae</taxon>
        <taxon>Saccharolobus</taxon>
    </lineage>
</organism>
<protein>
    <submittedName>
        <fullName evidence="1">Uncharacterized protein</fullName>
    </submittedName>
</protein>
<evidence type="ECO:0000313" key="1">
    <source>
        <dbReference type="EMBL" id="ADX81802.1"/>
    </source>
</evidence>
<dbReference type="AlphaFoldDB" id="F0NNB9"/>
<accession>F0NNB9</accession>
<reference evidence="1 2" key="1">
    <citation type="journal article" date="2011" name="J. Bacteriol.">
        <title>Genome analyses of icelandic strains of Sulfolobus islandicus, model organisms for genetic and virus-host interaction studies.</title>
        <authorList>
            <person name="Guo L."/>
            <person name="Brugger K."/>
            <person name="Liu C."/>
            <person name="Shah S.A."/>
            <person name="Zheng H."/>
            <person name="Zhu Y."/>
            <person name="Wang S."/>
            <person name="Lillestol R.K."/>
            <person name="Chen L."/>
            <person name="Frank J."/>
            <person name="Prangishvili D."/>
            <person name="Paulin L."/>
            <person name="She Q."/>
            <person name="Huang L."/>
            <person name="Garrett R.A."/>
        </authorList>
    </citation>
    <scope>NUCLEOTIDE SEQUENCE [LARGE SCALE GENOMIC DNA]</scope>
    <source>
        <strain evidence="1 2">HVE10/4</strain>
    </source>
</reference>
<dbReference type="HOGENOM" id="CLU_2216919_0_0_2"/>
<dbReference type="GeneID" id="12414467"/>
<dbReference type="Pfam" id="PF11494">
    <property type="entry name" value="Ta0938"/>
    <property type="match status" value="1"/>
</dbReference>
<gene>
    <name evidence="1" type="ordered locus">SiH_0436</name>
</gene>
<dbReference type="RefSeq" id="WP_014512013.1">
    <property type="nucleotide sequence ID" value="NC_017275.1"/>
</dbReference>
<proteinExistence type="predicted"/>